<dbReference type="EMBL" id="CP054719">
    <property type="protein sequence ID" value="QOL19671.1"/>
    <property type="molecule type" value="Genomic_DNA"/>
</dbReference>
<evidence type="ECO:0000313" key="1">
    <source>
        <dbReference type="EMBL" id="QOL19671.1"/>
    </source>
</evidence>
<evidence type="ECO:0000313" key="2">
    <source>
        <dbReference type="Proteomes" id="UP000594001"/>
    </source>
</evidence>
<reference evidence="1 2" key="1">
    <citation type="submission" date="2020-06" db="EMBL/GenBank/DDBJ databases">
        <title>The endosymbiont of the kinetoplastid Bodo saltans is a Paracaedibacter-like alpha-proteobacterium possessing a putative toxin-antitoxin system.</title>
        <authorList>
            <person name="Midha S."/>
            <person name="Rigden D.J."/>
            <person name="Siozios S."/>
            <person name="Hurst G.D.D."/>
            <person name="Jackson A.P."/>
        </authorList>
    </citation>
    <scope>NUCLEOTIDE SEQUENCE [LARGE SCALE GENOMIC DNA]</scope>
    <source>
        <strain evidence="1">Lake Konstanz</strain>
    </source>
</reference>
<organism evidence="1 2">
    <name type="scientific">Candidatus Bodocaedibacter vickermanii</name>
    <dbReference type="NCBI Taxonomy" id="2741701"/>
    <lineage>
        <taxon>Bacteria</taxon>
        <taxon>Pseudomonadati</taxon>
        <taxon>Pseudomonadota</taxon>
        <taxon>Alphaproteobacteria</taxon>
        <taxon>Holosporales</taxon>
        <taxon>Candidatus Paracaedibacteraceae</taxon>
        <taxon>Candidatus Bodocaedibacter</taxon>
    </lineage>
</organism>
<dbReference type="RefSeq" id="WP_350332416.1">
    <property type="nucleotide sequence ID" value="NZ_CP054719.1"/>
</dbReference>
<dbReference type="Pfam" id="PF11164">
    <property type="entry name" value="DUF2948"/>
    <property type="match status" value="1"/>
</dbReference>
<dbReference type="AlphaFoldDB" id="A0A7L9RT19"/>
<gene>
    <name evidence="1" type="ORF">CPBP_00435</name>
</gene>
<accession>A0A7L9RT19</accession>
<dbReference type="KEGG" id="pbal:CPBP_00435"/>
<name>A0A7L9RT19_9PROT</name>
<keyword evidence="2" id="KW-1185">Reference proteome</keyword>
<dbReference type="InterPro" id="IPR021335">
    <property type="entry name" value="DUF2948"/>
</dbReference>
<dbReference type="Proteomes" id="UP000594001">
    <property type="component" value="Chromosome"/>
</dbReference>
<sequence>MKKNKTSPHVPIKLHAQHHDHIHVISSHLQDSVVAASSLVHDADQQTFKMLSNRFCWEKFLNPEDPIKVRVHSGVHFDHVINIRKKNIHLHHPEKLYNLMSIQATENEVRLHFSEHSEICIEVKEISCKMADLHEPYPTQFLPTHMSVE</sequence>
<protein>
    <submittedName>
        <fullName evidence="1">DUF2948 domain-containing protein</fullName>
    </submittedName>
</protein>
<proteinExistence type="predicted"/>